<dbReference type="InterPro" id="IPR015712">
    <property type="entry name" value="DNA-dir_RNA_pol_su2"/>
</dbReference>
<keyword evidence="14" id="KW-0934">Plastid</keyword>
<feature type="domain" description="RNA polymerase Rpb2" evidence="11">
    <location>
        <begin position="978"/>
        <end position="1024"/>
    </location>
</feature>
<feature type="compositionally biased region" description="Polar residues" evidence="9">
    <location>
        <begin position="373"/>
        <end position="382"/>
    </location>
</feature>
<dbReference type="Gene3D" id="3.90.1100.10">
    <property type="match status" value="1"/>
</dbReference>
<evidence type="ECO:0000256" key="3">
    <source>
        <dbReference type="ARBA" id="ARBA00022478"/>
    </source>
</evidence>
<feature type="region of interest" description="Disordered" evidence="9">
    <location>
        <begin position="887"/>
        <end position="929"/>
    </location>
</feature>
<evidence type="ECO:0000259" key="12">
    <source>
        <dbReference type="Pfam" id="PF04561"/>
    </source>
</evidence>
<dbReference type="InterPro" id="IPR007642">
    <property type="entry name" value="RNA_pol_Rpb2_2"/>
</dbReference>
<dbReference type="Pfam" id="PF04561">
    <property type="entry name" value="RNA_pol_Rpb2_2"/>
    <property type="match status" value="1"/>
</dbReference>
<dbReference type="InterPro" id="IPR007641">
    <property type="entry name" value="RNA_pol_Rpb2_7"/>
</dbReference>
<evidence type="ECO:0000313" key="14">
    <source>
        <dbReference type="EMBL" id="QQP00341.1"/>
    </source>
</evidence>
<dbReference type="Gene3D" id="3.90.1800.10">
    <property type="entry name" value="RNA polymerase alpha subunit dimerisation domain"/>
    <property type="match status" value="1"/>
</dbReference>
<dbReference type="GO" id="GO:0003899">
    <property type="term" value="F:DNA-directed RNA polymerase activity"/>
    <property type="evidence" value="ECO:0007669"/>
    <property type="project" value="UniProtKB-EC"/>
</dbReference>
<dbReference type="CDD" id="cd00653">
    <property type="entry name" value="RNA_pol_B_RPB2"/>
    <property type="match status" value="1"/>
</dbReference>
<dbReference type="InterPro" id="IPR042107">
    <property type="entry name" value="DNA-dir_RNA_pol_bsu_ext_1_sf"/>
</dbReference>
<feature type="domain" description="RNA polymerase Rpb2" evidence="13">
    <location>
        <begin position="373"/>
        <end position="438"/>
    </location>
</feature>
<feature type="region of interest" description="Disordered" evidence="9">
    <location>
        <begin position="952"/>
        <end position="982"/>
    </location>
</feature>
<dbReference type="EMBL" id="MK293728">
    <property type="protein sequence ID" value="QQP00341.1"/>
    <property type="molecule type" value="Genomic_DNA"/>
</dbReference>
<feature type="region of interest" description="Disordered" evidence="9">
    <location>
        <begin position="811"/>
        <end position="835"/>
    </location>
</feature>
<dbReference type="PANTHER" id="PTHR20856">
    <property type="entry name" value="DNA-DIRECTED RNA POLYMERASE I SUBUNIT 2"/>
    <property type="match status" value="1"/>
</dbReference>
<dbReference type="InterPro" id="IPR007645">
    <property type="entry name" value="RNA_pol_Rpb2_3"/>
</dbReference>
<evidence type="ECO:0000256" key="2">
    <source>
        <dbReference type="ARBA" id="ARBA00012418"/>
    </source>
</evidence>
<dbReference type="GO" id="GO:0006351">
    <property type="term" value="P:DNA-templated transcription"/>
    <property type="evidence" value="ECO:0007669"/>
    <property type="project" value="InterPro"/>
</dbReference>
<feature type="domain" description="RNA polymerase Rpb2" evidence="12">
    <location>
        <begin position="128"/>
        <end position="310"/>
    </location>
</feature>
<gene>
    <name evidence="14" type="primary">rpoB</name>
</gene>
<feature type="domain" description="DNA-directed RNA polymerase subunit 2 hybrid-binding" evidence="10">
    <location>
        <begin position="576"/>
        <end position="976"/>
    </location>
</feature>
<dbReference type="InterPro" id="IPR007120">
    <property type="entry name" value="DNA-dir_RNAP_su2_dom"/>
</dbReference>
<name>A0A7U3VJD3_9TRAC</name>
<organism evidence="14">
    <name type="scientific">Selaginella pallidissima</name>
    <dbReference type="NCBI Taxonomy" id="1715389"/>
    <lineage>
        <taxon>Eukaryota</taxon>
        <taxon>Viridiplantae</taxon>
        <taxon>Streptophyta</taxon>
        <taxon>Embryophyta</taxon>
        <taxon>Tracheophyta</taxon>
        <taxon>Lycopodiopsida</taxon>
        <taxon>Selaginellales</taxon>
        <taxon>Selaginellaceae</taxon>
        <taxon>Selaginella</taxon>
    </lineage>
</organism>
<dbReference type="Gene3D" id="2.30.150.10">
    <property type="entry name" value="DNA-directed RNA polymerase, beta subunit, external 1 domain"/>
    <property type="match status" value="1"/>
</dbReference>
<feature type="region of interest" description="Disordered" evidence="9">
    <location>
        <begin position="242"/>
        <end position="268"/>
    </location>
</feature>
<feature type="region of interest" description="Disordered" evidence="9">
    <location>
        <begin position="1"/>
        <end position="53"/>
    </location>
</feature>
<dbReference type="Gene3D" id="2.40.50.100">
    <property type="match status" value="1"/>
</dbReference>
<dbReference type="AlphaFoldDB" id="A0A7U3VJD3"/>
<feature type="compositionally biased region" description="Polar residues" evidence="9">
    <location>
        <begin position="351"/>
        <end position="361"/>
    </location>
</feature>
<evidence type="ECO:0000256" key="6">
    <source>
        <dbReference type="ARBA" id="ARBA00023163"/>
    </source>
</evidence>
<dbReference type="InterPro" id="IPR014724">
    <property type="entry name" value="RNA_pol_RPB2_OB-fold"/>
</dbReference>
<comment type="similarity">
    <text evidence="1 8">Belongs to the RNA polymerase beta chain family.</text>
</comment>
<feature type="region of interest" description="Disordered" evidence="9">
    <location>
        <begin position="128"/>
        <end position="193"/>
    </location>
</feature>
<evidence type="ECO:0000259" key="11">
    <source>
        <dbReference type="Pfam" id="PF04560"/>
    </source>
</evidence>
<evidence type="ECO:0000256" key="4">
    <source>
        <dbReference type="ARBA" id="ARBA00022679"/>
    </source>
</evidence>
<dbReference type="EC" id="2.7.7.6" evidence="2"/>
<feature type="region of interest" description="Disordered" evidence="9">
    <location>
        <begin position="310"/>
        <end position="432"/>
    </location>
</feature>
<feature type="compositionally biased region" description="Basic and acidic residues" evidence="9">
    <location>
        <begin position="706"/>
        <end position="720"/>
    </location>
</feature>
<keyword evidence="5" id="KW-0548">Nucleotidyltransferase</keyword>
<proteinExistence type="inferred from homology"/>
<keyword evidence="3" id="KW-0240">DNA-directed RNA polymerase</keyword>
<geneLocation type="plastid" evidence="14"/>
<dbReference type="GO" id="GO:0003677">
    <property type="term" value="F:DNA binding"/>
    <property type="evidence" value="ECO:0007669"/>
    <property type="project" value="InterPro"/>
</dbReference>
<reference evidence="14" key="1">
    <citation type="journal article" date="2021" name="Plant J.">
        <title>Distinctive evolutionary pattern of organelle genomes linked to the nuclear genome in Selaginellaceae.</title>
        <authorList>
            <person name="Kang J.-S."/>
            <person name="Zhang H.-R."/>
            <person name="Wang Y.-R."/>
            <person name="Liang S.-Q."/>
            <person name="Mao Z.-Y."/>
            <person name="Zhang X.-C."/>
            <person name="Xiang Q.-P."/>
        </authorList>
    </citation>
    <scope>NUCLEOTIDE SEQUENCE</scope>
    <source>
        <strain evidence="14">110-kb</strain>
    </source>
</reference>
<keyword evidence="4" id="KW-0808">Transferase</keyword>
<evidence type="ECO:0000259" key="13">
    <source>
        <dbReference type="Pfam" id="PF04565"/>
    </source>
</evidence>
<dbReference type="GO" id="GO:0000428">
    <property type="term" value="C:DNA-directed RNA polymerase complex"/>
    <property type="evidence" value="ECO:0007669"/>
    <property type="project" value="UniProtKB-KW"/>
</dbReference>
<protein>
    <recommendedName>
        <fullName evidence="2">DNA-directed RNA polymerase</fullName>
        <ecNumber evidence="2">2.7.7.6</ecNumber>
    </recommendedName>
</protein>
<feature type="compositionally biased region" description="Low complexity" evidence="9">
    <location>
        <begin position="312"/>
        <end position="322"/>
    </location>
</feature>
<dbReference type="InterPro" id="IPR037033">
    <property type="entry name" value="DNA-dir_RNAP_su2_hyb_sf"/>
</dbReference>
<comment type="catalytic activity">
    <reaction evidence="7">
        <text>RNA(n) + a ribonucleoside 5'-triphosphate = RNA(n+1) + diphosphate</text>
        <dbReference type="Rhea" id="RHEA:21248"/>
        <dbReference type="Rhea" id="RHEA-COMP:14527"/>
        <dbReference type="Rhea" id="RHEA-COMP:17342"/>
        <dbReference type="ChEBI" id="CHEBI:33019"/>
        <dbReference type="ChEBI" id="CHEBI:61557"/>
        <dbReference type="ChEBI" id="CHEBI:140395"/>
        <dbReference type="EC" id="2.7.7.6"/>
    </reaction>
</comment>
<evidence type="ECO:0000256" key="5">
    <source>
        <dbReference type="ARBA" id="ARBA00022695"/>
    </source>
</evidence>
<feature type="region of interest" description="Disordered" evidence="9">
    <location>
        <begin position="706"/>
        <end position="776"/>
    </location>
</feature>
<feature type="region of interest" description="Disordered" evidence="9">
    <location>
        <begin position="1023"/>
        <end position="1044"/>
    </location>
</feature>
<keyword evidence="6" id="KW-0804">Transcription</keyword>
<dbReference type="Gene3D" id="2.40.50.150">
    <property type="match status" value="1"/>
</dbReference>
<dbReference type="GO" id="GO:0032549">
    <property type="term" value="F:ribonucleoside binding"/>
    <property type="evidence" value="ECO:0007669"/>
    <property type="project" value="InterPro"/>
</dbReference>
<dbReference type="SUPFAM" id="SSF64484">
    <property type="entry name" value="beta and beta-prime subunits of DNA dependent RNA-polymerase"/>
    <property type="match status" value="1"/>
</dbReference>
<evidence type="ECO:0000256" key="8">
    <source>
        <dbReference type="RuleBase" id="RU000434"/>
    </source>
</evidence>
<dbReference type="Pfam" id="PF00562">
    <property type="entry name" value="RNA_pol_Rpb2_6"/>
    <property type="match status" value="1"/>
</dbReference>
<evidence type="ECO:0000256" key="9">
    <source>
        <dbReference type="SAM" id="MobiDB-lite"/>
    </source>
</evidence>
<dbReference type="Pfam" id="PF04565">
    <property type="entry name" value="RNA_pol_Rpb2_3"/>
    <property type="match status" value="1"/>
</dbReference>
<evidence type="ECO:0000256" key="7">
    <source>
        <dbReference type="ARBA" id="ARBA00048552"/>
    </source>
</evidence>
<evidence type="ECO:0000256" key="1">
    <source>
        <dbReference type="ARBA" id="ARBA00006835"/>
    </source>
</evidence>
<dbReference type="Pfam" id="PF04560">
    <property type="entry name" value="RNA_pol_Rpb2_7"/>
    <property type="match status" value="1"/>
</dbReference>
<evidence type="ECO:0000259" key="10">
    <source>
        <dbReference type="Pfam" id="PF00562"/>
    </source>
</evidence>
<sequence>MVLDKNQDMFVMPDPGGAQSEAFYRSINRGSMEEPNDPPGTQDTDREIGPRPFDGRYYVIEPLSNKRDAVYEPIAYPSESYVPLQSTRKGKACAGGQIVYTGSTPLTSPQGTLVVNGIDRVTINQISRSPGTHHNLERGPNGNPVYTGTTIPSRGGKSKSEPDGKNRIWVRVRKERKTPIQPPSLATGPNTKDILDNVCYPDTSWETRENNVWSREHAVPESYKLSYGTDEYPELPDIFEESRKKSPQPRFETGEIGRTNSNKKPDLDVPKNEIFLLPKDVSAATDHLIGIGIGIGTLDDIDHPKNRRIRTAADSSQDQSRSASERPADPMRGGVSRAARRKNVSTMRGVANSSPSSTTLKEFSGSHPPPQSPDQTNPSTQMVHKRKPSSSGPGGPTRRTASSQVRDIHPSHYGRARPIETSEGTNAGPIPSSALHAGVNHWGYSTSPFHRISGVLSKGDIAAYVSAGDEGSRITTGTCSSVYRKDRGEQAIAARYRQESVTLAWDQIHSRSIPPSQNPPVGAPLIPSLENNDANRTPTGSNMQRQAAPLLRSEQRIVGTGLEGQIASDSRDTAIAAQGGKIDYTDGERTTSVSDKETIDTESVMYRSPNNNTRVYQRPDGKFGKGGFPRKGQVAADGGAAKGGELASGINISMAYTPWEGYNFEDPVPTSERPAFEDTYTSIHIDKYEMEARVTPQGTAEIITREIPHSDDYFPRHSDESGPVSPGSRVETGDVSVGKPTPRNPEESPKAPESNSPQAIPGIDITTARETCPKVPTGGRGRIIDVRWIYPEDTSRYTRVVHVYAPQARETQVGDKTAGRHGNKGITPKIAPRQDMPYLQDGTSIDMILSPLGVPPRMNVGQISERVLGPAGYHPERHHRIIPSDERYEREAPRKSVFPETYEASEQTANPRSFELGNPGKSRPINGRTGEALEQPVTVGKAHMPKSVHQADDKIHARSSGPHPRVTQQPLKGKSKQGGQRVGEMEVRAPEGSGVSHTLQEMPTMKPDHVQARREVVGTIVAGEPVYGPETTTPESPRSPVREPRRLALDLDLGVVEKNLISNDRSRAANQ</sequence>
<accession>A0A7U3VJD3</accession>
<dbReference type="InterPro" id="IPR037034">
    <property type="entry name" value="RNA_pol_Rpb2_2_sf"/>
</dbReference>
<dbReference type="Gene3D" id="2.40.270.10">
    <property type="entry name" value="DNA-directed RNA polymerase, subunit 2, domain 6"/>
    <property type="match status" value="1"/>
</dbReference>
<feature type="compositionally biased region" description="Low complexity" evidence="9">
    <location>
        <begin position="1029"/>
        <end position="1039"/>
    </location>
</feature>
<dbReference type="Gene3D" id="3.90.1110.10">
    <property type="entry name" value="RNA polymerase Rpb2, domain 2"/>
    <property type="match status" value="1"/>
</dbReference>